<dbReference type="InterPro" id="IPR057174">
    <property type="entry name" value="DUF7852"/>
</dbReference>
<evidence type="ECO:0000259" key="1">
    <source>
        <dbReference type="Pfam" id="PF25250"/>
    </source>
</evidence>
<dbReference type="AlphaFoldDB" id="A0A1J0GG16"/>
<dbReference type="STRING" id="1552.A7L45_07025"/>
<protein>
    <recommendedName>
        <fullName evidence="1">DUF7852 domain-containing protein</fullName>
    </recommendedName>
</protein>
<reference evidence="3" key="1">
    <citation type="journal article" date="2016" name="Front. Microbiol.">
        <title>Complete Genome Sequence of Clostridium estertheticum DSM 8809, a Microbe Identified in Spoiled Vacuum Packed Beef.</title>
        <authorList>
            <person name="Yu Z."/>
            <person name="Gunn L."/>
            <person name="Brennan E."/>
            <person name="Reid R."/>
            <person name="Wall P.G."/>
            <person name="Gaora O.P."/>
            <person name="Hurley D."/>
            <person name="Bolton D."/>
            <person name="Fanning S."/>
        </authorList>
    </citation>
    <scope>NUCLEOTIDE SEQUENCE [LARGE SCALE GENOMIC DNA]</scope>
    <source>
        <strain evidence="3">DSM 8809</strain>
    </source>
</reference>
<evidence type="ECO:0000313" key="2">
    <source>
        <dbReference type="EMBL" id="APC39838.1"/>
    </source>
</evidence>
<dbReference type="OrthoDB" id="2381017at2"/>
<accession>A0A1J0GG16</accession>
<name>A0A1J0GG16_9CLOT</name>
<gene>
    <name evidence="2" type="ORF">A7L45_07025</name>
</gene>
<proteinExistence type="predicted"/>
<dbReference type="EMBL" id="CP015756">
    <property type="protein sequence ID" value="APC39838.1"/>
    <property type="molecule type" value="Genomic_DNA"/>
</dbReference>
<dbReference type="Pfam" id="PF25250">
    <property type="entry name" value="DUF7852"/>
    <property type="match status" value="1"/>
</dbReference>
<feature type="domain" description="DUF7852" evidence="1">
    <location>
        <begin position="204"/>
        <end position="312"/>
    </location>
</feature>
<sequence length="453" mass="52580">MKSDNNNDKLGMIKLLIILNMLQQPNCIINFNKTSKKNSRNIKHKNKKLDNLIVKKNAKDKINSELILPIEQVIVEEDSELILPIEQVIIEEDLELILPIEQVIIEEDLELILPIQEVTIKEDSKFITPICDRLSNEKIFIISKLIQRLYYSELRNKTLQNCLIDIKRENNVAANKSSLIRNSKDKLETTYILPSQEVIIKDDNECIKKKDDSDITINDVYKIHENINNDYCETLISTLPIIIAQKNIDIPIESTFRLENAALDIKNMKKDVYLTSSKLLPMFEKDDIFPSLNGKLFLEGFVRNKIDFSIAKGVYDNIINLDTECVIIYIPFKCTTLINCRVRPVFSKGKGLDYIPIYISSDCLNINNDFNEYLNEKNAQCSEYINCDITPINCNIERVKIYETYTLVDRKPFIKKFPFEMNFNTIKENIILNLSLTLIQKQDISINHSKNSR</sequence>
<evidence type="ECO:0000313" key="3">
    <source>
        <dbReference type="Proteomes" id="UP000182569"/>
    </source>
</evidence>
<keyword evidence="3" id="KW-1185">Reference proteome</keyword>
<dbReference type="KEGG" id="ceu:A7L45_07025"/>
<dbReference type="Proteomes" id="UP000182569">
    <property type="component" value="Chromosome"/>
</dbReference>
<dbReference type="RefSeq" id="WP_071612132.1">
    <property type="nucleotide sequence ID" value="NZ_CP015756.1"/>
</dbReference>
<organism evidence="2 3">
    <name type="scientific">Clostridium estertheticum subsp. estertheticum</name>
    <dbReference type="NCBI Taxonomy" id="1552"/>
    <lineage>
        <taxon>Bacteria</taxon>
        <taxon>Bacillati</taxon>
        <taxon>Bacillota</taxon>
        <taxon>Clostridia</taxon>
        <taxon>Eubacteriales</taxon>
        <taxon>Clostridiaceae</taxon>
        <taxon>Clostridium</taxon>
    </lineage>
</organism>